<keyword evidence="2" id="KW-0575">Peroxidase</keyword>
<name>A0A4R1EY24_9GAMM</name>
<dbReference type="AlphaFoldDB" id="A0A4R1EY24"/>
<dbReference type="InterPro" id="IPR029032">
    <property type="entry name" value="AhpD-like"/>
</dbReference>
<dbReference type="EMBL" id="SMFQ01000004">
    <property type="protein sequence ID" value="TCJ84789.1"/>
    <property type="molecule type" value="Genomic_DNA"/>
</dbReference>
<protein>
    <submittedName>
        <fullName evidence="2">Putative peroxidase-related enzyme</fullName>
    </submittedName>
</protein>
<accession>A0A4R1EY24</accession>
<dbReference type="InterPro" id="IPR003779">
    <property type="entry name" value="CMD-like"/>
</dbReference>
<dbReference type="Pfam" id="PF02627">
    <property type="entry name" value="CMD"/>
    <property type="match status" value="1"/>
</dbReference>
<dbReference type="Gene3D" id="1.20.1290.10">
    <property type="entry name" value="AhpD-like"/>
    <property type="match status" value="1"/>
</dbReference>
<dbReference type="NCBIfam" id="TIGR00778">
    <property type="entry name" value="ahpD_dom"/>
    <property type="match status" value="1"/>
</dbReference>
<keyword evidence="3" id="KW-1185">Reference proteome</keyword>
<dbReference type="OrthoDB" id="9808310at2"/>
<keyword evidence="2" id="KW-0560">Oxidoreductase</keyword>
<evidence type="ECO:0000259" key="1">
    <source>
        <dbReference type="Pfam" id="PF02627"/>
    </source>
</evidence>
<organism evidence="2 3">
    <name type="scientific">Cocleimonas flava</name>
    <dbReference type="NCBI Taxonomy" id="634765"/>
    <lineage>
        <taxon>Bacteria</taxon>
        <taxon>Pseudomonadati</taxon>
        <taxon>Pseudomonadota</taxon>
        <taxon>Gammaproteobacteria</taxon>
        <taxon>Thiotrichales</taxon>
        <taxon>Thiotrichaceae</taxon>
        <taxon>Cocleimonas</taxon>
    </lineage>
</organism>
<comment type="caution">
    <text evidence="2">The sequence shown here is derived from an EMBL/GenBank/DDBJ whole genome shotgun (WGS) entry which is preliminary data.</text>
</comment>
<dbReference type="InterPro" id="IPR004675">
    <property type="entry name" value="AhpD_core"/>
</dbReference>
<proteinExistence type="predicted"/>
<dbReference type="PANTHER" id="PTHR35446">
    <property type="entry name" value="SI:CH211-175M2.5"/>
    <property type="match status" value="1"/>
</dbReference>
<evidence type="ECO:0000313" key="2">
    <source>
        <dbReference type="EMBL" id="TCJ84789.1"/>
    </source>
</evidence>
<gene>
    <name evidence="2" type="ORF">EV695_2750</name>
</gene>
<dbReference type="SUPFAM" id="SSF69118">
    <property type="entry name" value="AhpD-like"/>
    <property type="match status" value="1"/>
</dbReference>
<reference evidence="2 3" key="1">
    <citation type="submission" date="2019-03" db="EMBL/GenBank/DDBJ databases">
        <title>Genomic Encyclopedia of Type Strains, Phase IV (KMG-IV): sequencing the most valuable type-strain genomes for metagenomic binning, comparative biology and taxonomic classification.</title>
        <authorList>
            <person name="Goeker M."/>
        </authorList>
    </citation>
    <scope>NUCLEOTIDE SEQUENCE [LARGE SCALE GENOMIC DNA]</scope>
    <source>
        <strain evidence="2 3">DSM 24830</strain>
    </source>
</reference>
<dbReference type="GO" id="GO:0051920">
    <property type="term" value="F:peroxiredoxin activity"/>
    <property type="evidence" value="ECO:0007669"/>
    <property type="project" value="InterPro"/>
</dbReference>
<dbReference type="PANTHER" id="PTHR35446:SF3">
    <property type="entry name" value="CMD DOMAIN-CONTAINING PROTEIN"/>
    <property type="match status" value="1"/>
</dbReference>
<feature type="domain" description="Carboxymuconolactone decarboxylase-like" evidence="1">
    <location>
        <begin position="58"/>
        <end position="124"/>
    </location>
</feature>
<evidence type="ECO:0000313" key="3">
    <source>
        <dbReference type="Proteomes" id="UP000294887"/>
    </source>
</evidence>
<dbReference type="RefSeq" id="WP_131906525.1">
    <property type="nucleotide sequence ID" value="NZ_BAAAFU010000006.1"/>
</dbReference>
<sequence>MSREKLVSLEAVNPETATGRAKELFDEAKSTVGFVPNMYANMANNTALLDTYFHGYGKFHEGSGLSSQEQEVIFLAISSTNNCEYCMGAHSMIADKMSGVPADVLQAIRAGKEIPDAKLAALDAFTREMVTSRGNPDKDAIAAFHAAGYEDKDMLAIVLAISVKVISNYSNHLFASQLDDAFAAYSWPE</sequence>
<dbReference type="Proteomes" id="UP000294887">
    <property type="component" value="Unassembled WGS sequence"/>
</dbReference>